<gene>
    <name evidence="1" type="ORF">FF38_01004</name>
</gene>
<sequence>MVLVKDDDDVDDVFPWLIPHMTMCLKLRNTDRTDTFKYTDRFRISILADHEMSVHLSFHLCKTFNQNTCRNFEGKFNFHSIKIASNRLQFYLEFLQSMLNNRQNRAYIQCSPQNKKTLELSTNFRLKASLEYDRISQSEFTPGHVTLIKDPIMMGLQSK</sequence>
<dbReference type="Proteomes" id="UP000037069">
    <property type="component" value="Unassembled WGS sequence"/>
</dbReference>
<name>A0A0L0BVD6_LUCCU</name>
<evidence type="ECO:0000313" key="1">
    <source>
        <dbReference type="EMBL" id="KNC23948.1"/>
    </source>
</evidence>
<accession>A0A0L0BVD6</accession>
<organism evidence="1 2">
    <name type="scientific">Lucilia cuprina</name>
    <name type="common">Green bottle fly</name>
    <name type="synonym">Australian sheep blowfly</name>
    <dbReference type="NCBI Taxonomy" id="7375"/>
    <lineage>
        <taxon>Eukaryota</taxon>
        <taxon>Metazoa</taxon>
        <taxon>Ecdysozoa</taxon>
        <taxon>Arthropoda</taxon>
        <taxon>Hexapoda</taxon>
        <taxon>Insecta</taxon>
        <taxon>Pterygota</taxon>
        <taxon>Neoptera</taxon>
        <taxon>Endopterygota</taxon>
        <taxon>Diptera</taxon>
        <taxon>Brachycera</taxon>
        <taxon>Muscomorpha</taxon>
        <taxon>Oestroidea</taxon>
        <taxon>Calliphoridae</taxon>
        <taxon>Luciliinae</taxon>
        <taxon>Lucilia</taxon>
    </lineage>
</organism>
<dbReference type="EMBL" id="JRES01001284">
    <property type="protein sequence ID" value="KNC23948.1"/>
    <property type="molecule type" value="Genomic_DNA"/>
</dbReference>
<reference evidence="1 2" key="1">
    <citation type="journal article" date="2015" name="Nat. Commun.">
        <title>Lucilia cuprina genome unlocks parasitic fly biology to underpin future interventions.</title>
        <authorList>
            <person name="Anstead C.A."/>
            <person name="Korhonen P.K."/>
            <person name="Young N.D."/>
            <person name="Hall R.S."/>
            <person name="Jex A.R."/>
            <person name="Murali S.C."/>
            <person name="Hughes D.S."/>
            <person name="Lee S.F."/>
            <person name="Perry T."/>
            <person name="Stroehlein A.J."/>
            <person name="Ansell B.R."/>
            <person name="Breugelmans B."/>
            <person name="Hofmann A."/>
            <person name="Qu J."/>
            <person name="Dugan S."/>
            <person name="Lee S.L."/>
            <person name="Chao H."/>
            <person name="Dinh H."/>
            <person name="Han Y."/>
            <person name="Doddapaneni H.V."/>
            <person name="Worley K.C."/>
            <person name="Muzny D.M."/>
            <person name="Ioannidis P."/>
            <person name="Waterhouse R.M."/>
            <person name="Zdobnov E.M."/>
            <person name="James P.J."/>
            <person name="Bagnall N.H."/>
            <person name="Kotze A.C."/>
            <person name="Gibbs R.A."/>
            <person name="Richards S."/>
            <person name="Batterham P."/>
            <person name="Gasser R.B."/>
        </authorList>
    </citation>
    <scope>NUCLEOTIDE SEQUENCE [LARGE SCALE GENOMIC DNA]</scope>
    <source>
        <strain evidence="1 2">LS</strain>
        <tissue evidence="1">Full body</tissue>
    </source>
</reference>
<dbReference type="AlphaFoldDB" id="A0A0L0BVD6"/>
<evidence type="ECO:0000313" key="2">
    <source>
        <dbReference type="Proteomes" id="UP000037069"/>
    </source>
</evidence>
<proteinExistence type="predicted"/>
<comment type="caution">
    <text evidence="1">The sequence shown here is derived from an EMBL/GenBank/DDBJ whole genome shotgun (WGS) entry which is preliminary data.</text>
</comment>
<keyword evidence="2" id="KW-1185">Reference proteome</keyword>
<protein>
    <submittedName>
        <fullName evidence="1">Uncharacterized protein</fullName>
    </submittedName>
</protein>